<sequence>MATKVIDNERTAMAQKVTPQPDGPGLRIGRRGELTGIGKVTPDGARIFRERLPQFQAEAAYWENRIGTVQSFRLFLFDNDTRILFTIVYDDDFKPYVEDLMNYVSPWMDQIFGGVWEGYTSFKDVPTLMDLIRNAQVTAEFFYAAYPEISCRDVEKMKRLSAAVSEMLDAAT</sequence>
<dbReference type="Proteomes" id="UP000183208">
    <property type="component" value="Unassembled WGS sequence"/>
</dbReference>
<dbReference type="RefSeq" id="WP_074824497.1">
    <property type="nucleotide sequence ID" value="NZ_FNTI01000001.1"/>
</dbReference>
<dbReference type="AlphaFoldDB" id="A0A1H5CW79"/>
<protein>
    <submittedName>
        <fullName evidence="2">Uncharacterized protein</fullName>
    </submittedName>
</protein>
<evidence type="ECO:0000313" key="3">
    <source>
        <dbReference type="Proteomes" id="UP000183208"/>
    </source>
</evidence>
<reference evidence="2 3" key="1">
    <citation type="submission" date="2016-10" db="EMBL/GenBank/DDBJ databases">
        <authorList>
            <person name="de Groot N.N."/>
        </authorList>
    </citation>
    <scope>NUCLEOTIDE SEQUENCE [LARGE SCALE GENOMIC DNA]</scope>
    <source>
        <strain evidence="2 3">GAS522</strain>
    </source>
</reference>
<dbReference type="EMBL" id="FNTI01000001">
    <property type="protein sequence ID" value="SED70887.1"/>
    <property type="molecule type" value="Genomic_DNA"/>
</dbReference>
<evidence type="ECO:0000256" key="1">
    <source>
        <dbReference type="SAM" id="MobiDB-lite"/>
    </source>
</evidence>
<gene>
    <name evidence="2" type="ORF">SAMN05444171_4891</name>
</gene>
<name>A0A1H5CW79_9BRAD</name>
<feature type="region of interest" description="Disordered" evidence="1">
    <location>
        <begin position="1"/>
        <end position="29"/>
    </location>
</feature>
<feature type="compositionally biased region" description="Basic and acidic residues" evidence="1">
    <location>
        <begin position="1"/>
        <end position="10"/>
    </location>
</feature>
<organism evidence="2 3">
    <name type="scientific">Bradyrhizobium lablabi</name>
    <dbReference type="NCBI Taxonomy" id="722472"/>
    <lineage>
        <taxon>Bacteria</taxon>
        <taxon>Pseudomonadati</taxon>
        <taxon>Pseudomonadota</taxon>
        <taxon>Alphaproteobacteria</taxon>
        <taxon>Hyphomicrobiales</taxon>
        <taxon>Nitrobacteraceae</taxon>
        <taxon>Bradyrhizobium</taxon>
    </lineage>
</organism>
<accession>A0A1H5CW79</accession>
<dbReference type="OrthoDB" id="116741at2"/>
<evidence type="ECO:0000313" key="2">
    <source>
        <dbReference type="EMBL" id="SED70887.1"/>
    </source>
</evidence>
<proteinExistence type="predicted"/>